<dbReference type="Proteomes" id="UP001054902">
    <property type="component" value="Unassembled WGS sequence"/>
</dbReference>
<dbReference type="AlphaFoldDB" id="A0AAD3CSS2"/>
<feature type="region of interest" description="Disordered" evidence="1">
    <location>
        <begin position="1"/>
        <end position="30"/>
    </location>
</feature>
<evidence type="ECO:0000256" key="1">
    <source>
        <dbReference type="SAM" id="MobiDB-lite"/>
    </source>
</evidence>
<organism evidence="2 3">
    <name type="scientific">Chaetoceros tenuissimus</name>
    <dbReference type="NCBI Taxonomy" id="426638"/>
    <lineage>
        <taxon>Eukaryota</taxon>
        <taxon>Sar</taxon>
        <taxon>Stramenopiles</taxon>
        <taxon>Ochrophyta</taxon>
        <taxon>Bacillariophyta</taxon>
        <taxon>Coscinodiscophyceae</taxon>
        <taxon>Chaetocerotophycidae</taxon>
        <taxon>Chaetocerotales</taxon>
        <taxon>Chaetocerotaceae</taxon>
        <taxon>Chaetoceros</taxon>
    </lineage>
</organism>
<evidence type="ECO:0000313" key="2">
    <source>
        <dbReference type="EMBL" id="GFH50395.1"/>
    </source>
</evidence>
<name>A0AAD3CSS2_9STRA</name>
<reference evidence="2 3" key="1">
    <citation type="journal article" date="2021" name="Sci. Rep.">
        <title>The genome of the diatom Chaetoceros tenuissimus carries an ancient integrated fragment of an extant virus.</title>
        <authorList>
            <person name="Hongo Y."/>
            <person name="Kimura K."/>
            <person name="Takaki Y."/>
            <person name="Yoshida Y."/>
            <person name="Baba S."/>
            <person name="Kobayashi G."/>
            <person name="Nagasaki K."/>
            <person name="Hano T."/>
            <person name="Tomaru Y."/>
        </authorList>
    </citation>
    <scope>NUCLEOTIDE SEQUENCE [LARGE SCALE GENOMIC DNA]</scope>
    <source>
        <strain evidence="2 3">NIES-3715</strain>
    </source>
</reference>
<keyword evidence="3" id="KW-1185">Reference proteome</keyword>
<accession>A0AAD3CSS2</accession>
<sequence length="118" mass="13394">MSGDKEEFQDTLEEQTQGAERLLEQGELPSPVSMVAKHMHGTPMEDQRVQVEKVFDYLYGSEDPDLVALNEGTGSTVFLVCTPMPRRRVRVLHTLRHQEVPAEESNGGENNGSIWRRR</sequence>
<proteinExistence type="predicted"/>
<gene>
    <name evidence="2" type="ORF">CTEN210_06871</name>
</gene>
<evidence type="ECO:0000313" key="3">
    <source>
        <dbReference type="Proteomes" id="UP001054902"/>
    </source>
</evidence>
<protein>
    <submittedName>
        <fullName evidence="2">Uncharacterized protein</fullName>
    </submittedName>
</protein>
<dbReference type="EMBL" id="BLLK01000038">
    <property type="protein sequence ID" value="GFH50395.1"/>
    <property type="molecule type" value="Genomic_DNA"/>
</dbReference>
<comment type="caution">
    <text evidence="2">The sequence shown here is derived from an EMBL/GenBank/DDBJ whole genome shotgun (WGS) entry which is preliminary data.</text>
</comment>